<dbReference type="PRINTS" id="PR01415">
    <property type="entry name" value="ANKYRIN"/>
</dbReference>
<proteinExistence type="predicted"/>
<dbReference type="PANTHER" id="PTHR24203:SF86">
    <property type="entry name" value="PROTEASOME 26S SUBUNIT, NON-ATPASE 10"/>
    <property type="match status" value="1"/>
</dbReference>
<evidence type="ECO:0000256" key="2">
    <source>
        <dbReference type="ARBA" id="ARBA00023043"/>
    </source>
</evidence>
<dbReference type="Pfam" id="PF12796">
    <property type="entry name" value="Ank_2"/>
    <property type="match status" value="1"/>
</dbReference>
<name>A0A453JXG5_AEGTS</name>
<dbReference type="InterPro" id="IPR002110">
    <property type="entry name" value="Ankyrin_rpt"/>
</dbReference>
<sequence length="184" mass="20581">QEPRIVWLLQKNGARVFQGNKLGLTPVHSAAAKGNYKALQSLLLHAQDCVDIPSKTKETPLFLAVKNGSLSCVRLLLRYGANPKAQNLRKQRPIDVATSQDMRFLLNSANVVPMNHGSMEKNHAMKKERHKELPGDDFNDYDNGDYYESYVVPKASVGHRDFRVKSKGNSAPKEGPKLSRVIIM</sequence>
<reference evidence="4" key="5">
    <citation type="journal article" date="2021" name="G3 (Bethesda)">
        <title>Aegilops tauschii genome assembly Aet v5.0 features greater sequence contiguity and improved annotation.</title>
        <authorList>
            <person name="Wang L."/>
            <person name="Zhu T."/>
            <person name="Rodriguez J.C."/>
            <person name="Deal K.R."/>
            <person name="Dubcovsky J."/>
            <person name="McGuire P.E."/>
            <person name="Lux T."/>
            <person name="Spannagl M."/>
            <person name="Mayer K.F.X."/>
            <person name="Baldrich P."/>
            <person name="Meyers B.C."/>
            <person name="Huo N."/>
            <person name="Gu Y.Q."/>
            <person name="Zhou H."/>
            <person name="Devos K.M."/>
            <person name="Bennetzen J.L."/>
            <person name="Unver T."/>
            <person name="Budak H."/>
            <person name="Gulick P.J."/>
            <person name="Galiba G."/>
            <person name="Kalapos B."/>
            <person name="Nelson D.R."/>
            <person name="Li P."/>
            <person name="You F.M."/>
            <person name="Luo M.C."/>
            <person name="Dvorak J."/>
        </authorList>
    </citation>
    <scope>NUCLEOTIDE SEQUENCE [LARGE SCALE GENOMIC DNA]</scope>
    <source>
        <strain evidence="4">cv. AL8/78</strain>
    </source>
</reference>
<organism evidence="4 5">
    <name type="scientific">Aegilops tauschii subsp. strangulata</name>
    <name type="common">Goatgrass</name>
    <dbReference type="NCBI Taxonomy" id="200361"/>
    <lineage>
        <taxon>Eukaryota</taxon>
        <taxon>Viridiplantae</taxon>
        <taxon>Streptophyta</taxon>
        <taxon>Embryophyta</taxon>
        <taxon>Tracheophyta</taxon>
        <taxon>Spermatophyta</taxon>
        <taxon>Magnoliopsida</taxon>
        <taxon>Liliopsida</taxon>
        <taxon>Poales</taxon>
        <taxon>Poaceae</taxon>
        <taxon>BOP clade</taxon>
        <taxon>Pooideae</taxon>
        <taxon>Triticodae</taxon>
        <taxon>Triticeae</taxon>
        <taxon>Triticinae</taxon>
        <taxon>Aegilops</taxon>
    </lineage>
</organism>
<dbReference type="PANTHER" id="PTHR24203">
    <property type="entry name" value="ANKYRIN REPEAT FAMILY PROTEIN"/>
    <property type="match status" value="1"/>
</dbReference>
<accession>A0A453JXG5</accession>
<dbReference type="InterPro" id="IPR036770">
    <property type="entry name" value="Ankyrin_rpt-contain_sf"/>
</dbReference>
<dbReference type="PROSITE" id="PS50088">
    <property type="entry name" value="ANK_REPEAT"/>
    <property type="match status" value="1"/>
</dbReference>
<keyword evidence="2 3" id="KW-0040">ANK repeat</keyword>
<evidence type="ECO:0000313" key="4">
    <source>
        <dbReference type="EnsemblPlants" id="AET5Gv20221200.15"/>
    </source>
</evidence>
<dbReference type="PROSITE" id="PS50297">
    <property type="entry name" value="ANK_REP_REGION"/>
    <property type="match status" value="1"/>
</dbReference>
<reference evidence="5" key="2">
    <citation type="journal article" date="2017" name="Nat. Plants">
        <title>The Aegilops tauschii genome reveals multiple impacts of transposons.</title>
        <authorList>
            <person name="Zhao G."/>
            <person name="Zou C."/>
            <person name="Li K."/>
            <person name="Wang K."/>
            <person name="Li T."/>
            <person name="Gao L."/>
            <person name="Zhang X."/>
            <person name="Wang H."/>
            <person name="Yang Z."/>
            <person name="Liu X."/>
            <person name="Jiang W."/>
            <person name="Mao L."/>
            <person name="Kong X."/>
            <person name="Jiao Y."/>
            <person name="Jia J."/>
        </authorList>
    </citation>
    <scope>NUCLEOTIDE SEQUENCE [LARGE SCALE GENOMIC DNA]</scope>
    <source>
        <strain evidence="5">cv. AL8/78</strain>
    </source>
</reference>
<dbReference type="AlphaFoldDB" id="A0A453JXG5"/>
<keyword evidence="5" id="KW-1185">Reference proteome</keyword>
<evidence type="ECO:0000313" key="5">
    <source>
        <dbReference type="Proteomes" id="UP000015105"/>
    </source>
</evidence>
<reference evidence="4" key="3">
    <citation type="journal article" date="2017" name="Nature">
        <title>Genome sequence of the progenitor of the wheat D genome Aegilops tauschii.</title>
        <authorList>
            <person name="Luo M.C."/>
            <person name="Gu Y.Q."/>
            <person name="Puiu D."/>
            <person name="Wang H."/>
            <person name="Twardziok S.O."/>
            <person name="Deal K.R."/>
            <person name="Huo N."/>
            <person name="Zhu T."/>
            <person name="Wang L."/>
            <person name="Wang Y."/>
            <person name="McGuire P.E."/>
            <person name="Liu S."/>
            <person name="Long H."/>
            <person name="Ramasamy R.K."/>
            <person name="Rodriguez J.C."/>
            <person name="Van S.L."/>
            <person name="Yuan L."/>
            <person name="Wang Z."/>
            <person name="Xia Z."/>
            <person name="Xiao L."/>
            <person name="Anderson O.D."/>
            <person name="Ouyang S."/>
            <person name="Liang Y."/>
            <person name="Zimin A.V."/>
            <person name="Pertea G."/>
            <person name="Qi P."/>
            <person name="Bennetzen J.L."/>
            <person name="Dai X."/>
            <person name="Dawson M.W."/>
            <person name="Muller H.G."/>
            <person name="Kugler K."/>
            <person name="Rivarola-Duarte L."/>
            <person name="Spannagl M."/>
            <person name="Mayer K.F.X."/>
            <person name="Lu F.H."/>
            <person name="Bevan M.W."/>
            <person name="Leroy P."/>
            <person name="Li P."/>
            <person name="You F.M."/>
            <person name="Sun Q."/>
            <person name="Liu Z."/>
            <person name="Lyons E."/>
            <person name="Wicker T."/>
            <person name="Salzberg S.L."/>
            <person name="Devos K.M."/>
            <person name="Dvorak J."/>
        </authorList>
    </citation>
    <scope>NUCLEOTIDE SEQUENCE [LARGE SCALE GENOMIC DNA]</scope>
    <source>
        <strain evidence="4">cv. AL8/78</strain>
    </source>
</reference>
<reference evidence="5" key="1">
    <citation type="journal article" date="2014" name="Science">
        <title>Ancient hybridizations among the ancestral genomes of bread wheat.</title>
        <authorList>
            <consortium name="International Wheat Genome Sequencing Consortium,"/>
            <person name="Marcussen T."/>
            <person name="Sandve S.R."/>
            <person name="Heier L."/>
            <person name="Spannagl M."/>
            <person name="Pfeifer M."/>
            <person name="Jakobsen K.S."/>
            <person name="Wulff B.B."/>
            <person name="Steuernagel B."/>
            <person name="Mayer K.F."/>
            <person name="Olsen O.A."/>
        </authorList>
    </citation>
    <scope>NUCLEOTIDE SEQUENCE [LARGE SCALE GENOMIC DNA]</scope>
    <source>
        <strain evidence="5">cv. AL8/78</strain>
    </source>
</reference>
<keyword evidence="1" id="KW-0677">Repeat</keyword>
<reference evidence="4" key="4">
    <citation type="submission" date="2019-03" db="UniProtKB">
        <authorList>
            <consortium name="EnsemblPlants"/>
        </authorList>
    </citation>
    <scope>IDENTIFICATION</scope>
</reference>
<evidence type="ECO:0000256" key="3">
    <source>
        <dbReference type="PROSITE-ProRule" id="PRU00023"/>
    </source>
</evidence>
<evidence type="ECO:0000256" key="1">
    <source>
        <dbReference type="ARBA" id="ARBA00022737"/>
    </source>
</evidence>
<dbReference type="SMART" id="SM00248">
    <property type="entry name" value="ANK"/>
    <property type="match status" value="2"/>
</dbReference>
<dbReference type="Proteomes" id="UP000015105">
    <property type="component" value="Chromosome 5D"/>
</dbReference>
<protein>
    <submittedName>
        <fullName evidence="4">Uncharacterized protein</fullName>
    </submittedName>
</protein>
<dbReference type="Gene3D" id="1.25.40.20">
    <property type="entry name" value="Ankyrin repeat-containing domain"/>
    <property type="match status" value="1"/>
</dbReference>
<dbReference type="EnsemblPlants" id="AET5Gv20221200.15">
    <property type="protein sequence ID" value="AET5Gv20221200.15"/>
    <property type="gene ID" value="AET5Gv20221200"/>
</dbReference>
<dbReference type="Gramene" id="AET5Gv20221200.15">
    <property type="protein sequence ID" value="AET5Gv20221200.15"/>
    <property type="gene ID" value="AET5Gv20221200"/>
</dbReference>
<feature type="repeat" description="ANK" evidence="3">
    <location>
        <begin position="56"/>
        <end position="88"/>
    </location>
</feature>
<dbReference type="SUPFAM" id="SSF48403">
    <property type="entry name" value="Ankyrin repeat"/>
    <property type="match status" value="1"/>
</dbReference>